<organism evidence="1">
    <name type="scientific">Ralstonia solanacearum</name>
    <name type="common">Pseudomonas solanacearum</name>
    <dbReference type="NCBI Taxonomy" id="305"/>
    <lineage>
        <taxon>Bacteria</taxon>
        <taxon>Pseudomonadati</taxon>
        <taxon>Pseudomonadota</taxon>
        <taxon>Betaproteobacteria</taxon>
        <taxon>Burkholderiales</taxon>
        <taxon>Burkholderiaceae</taxon>
        <taxon>Ralstonia</taxon>
        <taxon>Ralstonia solanacearum species complex</taxon>
    </lineage>
</organism>
<dbReference type="AlphaFoldDB" id="A0A0S4UXL4"/>
<reference evidence="1" key="1">
    <citation type="submission" date="2015-10" db="EMBL/GenBank/DDBJ databases">
        <authorList>
            <person name="Gilbert D.G."/>
        </authorList>
    </citation>
    <scope>NUCLEOTIDE SEQUENCE</scope>
    <source>
        <strain evidence="1">Phyl III-seqv23</strain>
    </source>
</reference>
<evidence type="ECO:0000313" key="1">
    <source>
        <dbReference type="EMBL" id="CUV26862.1"/>
    </source>
</evidence>
<sequence>MCLPAQDARQHVMRNLRADFSGCFNSVDVADAQPVGALRIGNGALKPVCGNAGLARLGLGGELPLERRQFANEAVEGRHDQRPINLVSTWLGIARPSRCACWTACTSSALSTPRCAAARTRRSRASLTGAFGW</sequence>
<dbReference type="EMBL" id="LN899824">
    <property type="protein sequence ID" value="CUV26862.1"/>
    <property type="molecule type" value="Genomic_DNA"/>
</dbReference>
<name>A0A0S4UXL4_RALSL</name>
<proteinExistence type="predicted"/>
<accession>A0A0S4UXL4</accession>
<protein>
    <submittedName>
        <fullName evidence="1">Uncharacterized protein</fullName>
    </submittedName>
</protein>
<gene>
    <name evidence="1" type="ORF">RUN1985_v1_10060</name>
</gene>